<dbReference type="InterPro" id="IPR001584">
    <property type="entry name" value="Integrase_cat-core"/>
</dbReference>
<dbReference type="GO" id="GO:0003676">
    <property type="term" value="F:nucleic acid binding"/>
    <property type="evidence" value="ECO:0007669"/>
    <property type="project" value="InterPro"/>
</dbReference>
<proteinExistence type="predicted"/>
<dbReference type="Gene3D" id="3.30.420.10">
    <property type="entry name" value="Ribonuclease H-like superfamily/Ribonuclease H"/>
    <property type="match status" value="1"/>
</dbReference>
<evidence type="ECO:0000259" key="1">
    <source>
        <dbReference type="PROSITE" id="PS50994"/>
    </source>
</evidence>
<keyword evidence="3" id="KW-1185">Reference proteome</keyword>
<dbReference type="EMBL" id="CACVKT020001145">
    <property type="protein sequence ID" value="CAC5365607.1"/>
    <property type="molecule type" value="Genomic_DNA"/>
</dbReference>
<dbReference type="Pfam" id="PF00665">
    <property type="entry name" value="rve"/>
    <property type="match status" value="1"/>
</dbReference>
<dbReference type="InterPro" id="IPR012337">
    <property type="entry name" value="RNaseH-like_sf"/>
</dbReference>
<evidence type="ECO:0000313" key="3">
    <source>
        <dbReference type="Proteomes" id="UP000507470"/>
    </source>
</evidence>
<dbReference type="AlphaFoldDB" id="A0A6J8AFK4"/>
<dbReference type="PANTHER" id="PTHR37984:SF15">
    <property type="entry name" value="INTEGRASE CATALYTIC DOMAIN-CONTAINING PROTEIN"/>
    <property type="match status" value="1"/>
</dbReference>
<dbReference type="PANTHER" id="PTHR37984">
    <property type="entry name" value="PROTEIN CBG26694"/>
    <property type="match status" value="1"/>
</dbReference>
<protein>
    <recommendedName>
        <fullName evidence="1">Integrase catalytic domain-containing protein</fullName>
    </recommendedName>
</protein>
<dbReference type="InterPro" id="IPR036397">
    <property type="entry name" value="RNaseH_sf"/>
</dbReference>
<feature type="domain" description="Integrase catalytic" evidence="1">
    <location>
        <begin position="2"/>
        <end position="161"/>
    </location>
</feature>
<dbReference type="SUPFAM" id="SSF53098">
    <property type="entry name" value="Ribonuclease H-like"/>
    <property type="match status" value="1"/>
</dbReference>
<accession>A0A6J8AFK4</accession>
<dbReference type="OrthoDB" id="122917at2759"/>
<dbReference type="Proteomes" id="UP000507470">
    <property type="component" value="Unassembled WGS sequence"/>
</dbReference>
<dbReference type="InterPro" id="IPR050951">
    <property type="entry name" value="Retrovirus_Pol_polyprotein"/>
</dbReference>
<name>A0A6J8AFK4_MYTCO</name>
<sequence>MLTGGPLDRLATDILGPLPVTPRDNRYILAISDHFTKWVEIFPIPDQTAATCAYFILNEVICRYGCPLSLHSDQGRNFESEIFTELCSVLEIRKTRTSVRNPKDNGQIKRFNRSLLAMIKSYLCGEQTDWDLNLGCLAGAYRSTPNESTGLTPNLLMLGREIRLPLEVTLGTSQCVSNDLLTPGEFVHNSKGRLEKAHIVARKHLANNAKRRKNYYNKINLVTYQIFDKIYIAEESPMEVVQAVLEQVSTRLLTDSDLDSSFSFLRSPPASPLVSTPSLATPIGEIILKDSQDDEDILKQLLPATALQEVDFTHPACEWDHVPLRHSSKSVSKKSSYSSSSSSSTRHHLENLQNIITSNNCSLTIKVGKVQDQLGNLTNLMTTMSSQVQGLRSVVRQQGEEIRALKADCRCQSSFTRFGRRRPYSRSYSRSQRLQTPMKK</sequence>
<reference evidence="2 3" key="1">
    <citation type="submission" date="2020-06" db="EMBL/GenBank/DDBJ databases">
        <authorList>
            <person name="Li R."/>
            <person name="Bekaert M."/>
        </authorList>
    </citation>
    <scope>NUCLEOTIDE SEQUENCE [LARGE SCALE GENOMIC DNA]</scope>
    <source>
        <strain evidence="3">wild</strain>
    </source>
</reference>
<organism evidence="2 3">
    <name type="scientific">Mytilus coruscus</name>
    <name type="common">Sea mussel</name>
    <dbReference type="NCBI Taxonomy" id="42192"/>
    <lineage>
        <taxon>Eukaryota</taxon>
        <taxon>Metazoa</taxon>
        <taxon>Spiralia</taxon>
        <taxon>Lophotrochozoa</taxon>
        <taxon>Mollusca</taxon>
        <taxon>Bivalvia</taxon>
        <taxon>Autobranchia</taxon>
        <taxon>Pteriomorphia</taxon>
        <taxon>Mytilida</taxon>
        <taxon>Mytiloidea</taxon>
        <taxon>Mytilidae</taxon>
        <taxon>Mytilinae</taxon>
        <taxon>Mytilus</taxon>
    </lineage>
</organism>
<gene>
    <name evidence="2" type="ORF">MCOR_6216</name>
</gene>
<dbReference type="GO" id="GO:0015074">
    <property type="term" value="P:DNA integration"/>
    <property type="evidence" value="ECO:0007669"/>
    <property type="project" value="InterPro"/>
</dbReference>
<dbReference type="FunFam" id="3.30.420.10:FF:000032">
    <property type="entry name" value="Retrovirus-related Pol polyprotein from transposon 297-like Protein"/>
    <property type="match status" value="1"/>
</dbReference>
<evidence type="ECO:0000313" key="2">
    <source>
        <dbReference type="EMBL" id="CAC5365607.1"/>
    </source>
</evidence>
<dbReference type="PROSITE" id="PS50994">
    <property type="entry name" value="INTEGRASE"/>
    <property type="match status" value="1"/>
</dbReference>